<accession>A0AA36J3F7</accession>
<sequence length="356" mass="40353">MEMVTSRDSQGSTRGFQKIMMQDEDSLSDPSERSAPSVPPVAQVRPIGENLYSLLIAEITQDYIMIMRGSERKFARITRLSYSMVLILGVIALQVFLLSAISSLLCNPAVKRIRSVYSEYQVAIYGDNVEKTVNGFYRGVLGAPINEEGFQDLDMEVKWQICNVPFSQPMYTLVILLIWSLTCIAEIRPSFKLLNSLLRHTPTVKDVSHCIERNDEATTIVGLTMCMKIGLSLLCFVPRTCALLVLNFLGCRWLVSSESLEDLFLNSLALEFMVLLPELLYKTFATQRSMLRTELTFVMLGEIQELSLHDVVAAVMWASLSVIWVCVYIFYFQTVLPGYRWDVHPMCEKYIGTLEG</sequence>
<keyword evidence="2" id="KW-0472">Membrane</keyword>
<evidence type="ECO:0000256" key="2">
    <source>
        <dbReference type="SAM" id="Phobius"/>
    </source>
</evidence>
<organism evidence="3 4">
    <name type="scientific">Effrenium voratum</name>
    <dbReference type="NCBI Taxonomy" id="2562239"/>
    <lineage>
        <taxon>Eukaryota</taxon>
        <taxon>Sar</taxon>
        <taxon>Alveolata</taxon>
        <taxon>Dinophyceae</taxon>
        <taxon>Suessiales</taxon>
        <taxon>Symbiodiniaceae</taxon>
        <taxon>Effrenium</taxon>
    </lineage>
</organism>
<dbReference type="EMBL" id="CAUJNA010003279">
    <property type="protein sequence ID" value="CAJ1397809.1"/>
    <property type="molecule type" value="Genomic_DNA"/>
</dbReference>
<evidence type="ECO:0000313" key="3">
    <source>
        <dbReference type="EMBL" id="CAJ1397809.1"/>
    </source>
</evidence>
<keyword evidence="2" id="KW-1133">Transmembrane helix</keyword>
<feature type="transmembrane region" description="Helical" evidence="2">
    <location>
        <begin position="306"/>
        <end position="331"/>
    </location>
</feature>
<protein>
    <submittedName>
        <fullName evidence="3">Uncharacterized protein</fullName>
    </submittedName>
</protein>
<feature type="region of interest" description="Disordered" evidence="1">
    <location>
        <begin position="22"/>
        <end position="41"/>
    </location>
</feature>
<dbReference type="AlphaFoldDB" id="A0AA36J3F7"/>
<dbReference type="Proteomes" id="UP001178507">
    <property type="component" value="Unassembled WGS sequence"/>
</dbReference>
<proteinExistence type="predicted"/>
<gene>
    <name evidence="3" type="ORF">EVOR1521_LOCUS21754</name>
</gene>
<feature type="transmembrane region" description="Helical" evidence="2">
    <location>
        <begin position="82"/>
        <end position="105"/>
    </location>
</feature>
<evidence type="ECO:0000313" key="4">
    <source>
        <dbReference type="Proteomes" id="UP001178507"/>
    </source>
</evidence>
<keyword evidence="2" id="KW-0812">Transmembrane</keyword>
<evidence type="ECO:0000256" key="1">
    <source>
        <dbReference type="SAM" id="MobiDB-lite"/>
    </source>
</evidence>
<name>A0AA36J3F7_9DINO</name>
<keyword evidence="4" id="KW-1185">Reference proteome</keyword>
<comment type="caution">
    <text evidence="3">The sequence shown here is derived from an EMBL/GenBank/DDBJ whole genome shotgun (WGS) entry which is preliminary data.</text>
</comment>
<reference evidence="3" key="1">
    <citation type="submission" date="2023-08" db="EMBL/GenBank/DDBJ databases">
        <authorList>
            <person name="Chen Y."/>
            <person name="Shah S."/>
            <person name="Dougan E. K."/>
            <person name="Thang M."/>
            <person name="Chan C."/>
        </authorList>
    </citation>
    <scope>NUCLEOTIDE SEQUENCE</scope>
</reference>